<dbReference type="AlphaFoldDB" id="A0A2W0ETE7"/>
<comment type="caution">
    <text evidence="3">The sequence shown here is derived from an EMBL/GenBank/DDBJ whole genome shotgun (WGS) entry which is preliminary data.</text>
</comment>
<accession>A0A2W0ETE7</accession>
<dbReference type="Proteomes" id="UP000247437">
    <property type="component" value="Unassembled WGS sequence"/>
</dbReference>
<keyword evidence="2" id="KW-1133">Transmembrane helix</keyword>
<reference evidence="3 4" key="1">
    <citation type="journal article" date="2018" name="Appl. Microbiol. Biotechnol.">
        <title>Characterization of the caprolactam degradation pathway in Pseudomonas jessenii using mass spectrometry-based proteomics.</title>
        <authorList>
            <person name="Otzen M."/>
            <person name="Palacio C."/>
            <person name="Janssen D.B."/>
        </authorList>
    </citation>
    <scope>NUCLEOTIDE SEQUENCE [LARGE SCALE GENOMIC DNA]</scope>
    <source>
        <strain evidence="3 4">GO3</strain>
    </source>
</reference>
<dbReference type="OrthoDB" id="6991315at2"/>
<feature type="coiled-coil region" evidence="1">
    <location>
        <begin position="4"/>
        <end position="31"/>
    </location>
</feature>
<sequence length="64" mass="7365">MLQNDRDNLELDKLQVEIRRSMAETRKLTAEERKLRQESFWYPIAVGAGTVTAIVAAVSLWAKF</sequence>
<organism evidence="3 4">
    <name type="scientific">Pseudomonas jessenii</name>
    <dbReference type="NCBI Taxonomy" id="77298"/>
    <lineage>
        <taxon>Bacteria</taxon>
        <taxon>Pseudomonadati</taxon>
        <taxon>Pseudomonadota</taxon>
        <taxon>Gammaproteobacteria</taxon>
        <taxon>Pseudomonadales</taxon>
        <taxon>Pseudomonadaceae</taxon>
        <taxon>Pseudomonas</taxon>
    </lineage>
</organism>
<keyword evidence="2" id="KW-0812">Transmembrane</keyword>
<keyword evidence="2" id="KW-0472">Membrane</keyword>
<keyword evidence="1" id="KW-0175">Coiled coil</keyword>
<feature type="transmembrane region" description="Helical" evidence="2">
    <location>
        <begin position="40"/>
        <end position="62"/>
    </location>
</feature>
<gene>
    <name evidence="3" type="ORF">CRX42_21460</name>
</gene>
<evidence type="ECO:0000256" key="2">
    <source>
        <dbReference type="SAM" id="Phobius"/>
    </source>
</evidence>
<protein>
    <submittedName>
        <fullName evidence="3">Uncharacterized protein</fullName>
    </submittedName>
</protein>
<dbReference type="EMBL" id="PDLL01000306">
    <property type="protein sequence ID" value="PYY68491.1"/>
    <property type="molecule type" value="Genomic_DNA"/>
</dbReference>
<evidence type="ECO:0000313" key="4">
    <source>
        <dbReference type="Proteomes" id="UP000247437"/>
    </source>
</evidence>
<dbReference type="RefSeq" id="WP_110661133.1">
    <property type="nucleotide sequence ID" value="NZ_PDLL01000306.1"/>
</dbReference>
<evidence type="ECO:0000256" key="1">
    <source>
        <dbReference type="SAM" id="Coils"/>
    </source>
</evidence>
<evidence type="ECO:0000313" key="3">
    <source>
        <dbReference type="EMBL" id="PYY68491.1"/>
    </source>
</evidence>
<name>A0A2W0ETE7_PSEJE</name>
<proteinExistence type="predicted"/>